<dbReference type="GO" id="GO:0004300">
    <property type="term" value="F:enoyl-CoA hydratase activity"/>
    <property type="evidence" value="ECO:0007669"/>
    <property type="project" value="UniProtKB-ARBA"/>
</dbReference>
<evidence type="ECO:0000256" key="9">
    <source>
        <dbReference type="ARBA" id="ARBA00023239"/>
    </source>
</evidence>
<evidence type="ECO:0000256" key="2">
    <source>
        <dbReference type="ARBA" id="ARBA00005005"/>
    </source>
</evidence>
<comment type="similarity">
    <text evidence="3">Belongs to the short-chain dehydrogenases/reductases (SDR) family.</text>
</comment>
<dbReference type="GO" id="GO:0016491">
    <property type="term" value="F:oxidoreductase activity"/>
    <property type="evidence" value="ECO:0007669"/>
    <property type="project" value="UniProtKB-KW"/>
</dbReference>
<evidence type="ECO:0000256" key="10">
    <source>
        <dbReference type="SAM" id="MobiDB-lite"/>
    </source>
</evidence>
<keyword evidence="13" id="KW-1185">Reference proteome</keyword>
<dbReference type="EMBL" id="JAGMUV010000010">
    <property type="protein sequence ID" value="KAH7142192.1"/>
    <property type="molecule type" value="Genomic_DNA"/>
</dbReference>
<keyword evidence="6" id="KW-0560">Oxidoreductase</keyword>
<evidence type="ECO:0000256" key="3">
    <source>
        <dbReference type="ARBA" id="ARBA00006484"/>
    </source>
</evidence>
<dbReference type="GO" id="GO:0005777">
    <property type="term" value="C:peroxisome"/>
    <property type="evidence" value="ECO:0007669"/>
    <property type="project" value="UniProtKB-SubCell"/>
</dbReference>
<dbReference type="FunFam" id="3.40.50.720:FF:000084">
    <property type="entry name" value="Short-chain dehydrogenase reductase"/>
    <property type="match status" value="2"/>
</dbReference>
<gene>
    <name evidence="12" type="ORF">EDB81DRAFT_899805</name>
</gene>
<keyword evidence="8" id="KW-0576">Peroxisome</keyword>
<evidence type="ECO:0000256" key="4">
    <source>
        <dbReference type="ARBA" id="ARBA00022832"/>
    </source>
</evidence>
<dbReference type="Gene3D" id="3.40.50.720">
    <property type="entry name" value="NAD(P)-binding Rossmann-like Domain"/>
    <property type="match status" value="2"/>
</dbReference>
<evidence type="ECO:0000256" key="1">
    <source>
        <dbReference type="ARBA" id="ARBA00004275"/>
    </source>
</evidence>
<dbReference type="Proteomes" id="UP000738349">
    <property type="component" value="Unassembled WGS sequence"/>
</dbReference>
<dbReference type="SUPFAM" id="SSF51735">
    <property type="entry name" value="NAD(P)-binding Rossmann-fold domains"/>
    <property type="match status" value="2"/>
</dbReference>
<evidence type="ECO:0000256" key="5">
    <source>
        <dbReference type="ARBA" id="ARBA00022857"/>
    </source>
</evidence>
<dbReference type="InterPro" id="IPR020904">
    <property type="entry name" value="Sc_DH/Rdtase_CS"/>
</dbReference>
<organism evidence="12 13">
    <name type="scientific">Dactylonectria macrodidyma</name>
    <dbReference type="NCBI Taxonomy" id="307937"/>
    <lineage>
        <taxon>Eukaryota</taxon>
        <taxon>Fungi</taxon>
        <taxon>Dikarya</taxon>
        <taxon>Ascomycota</taxon>
        <taxon>Pezizomycotina</taxon>
        <taxon>Sordariomycetes</taxon>
        <taxon>Hypocreomycetidae</taxon>
        <taxon>Hypocreales</taxon>
        <taxon>Nectriaceae</taxon>
        <taxon>Dactylonectria</taxon>
    </lineage>
</organism>
<keyword evidence="7" id="KW-0443">Lipid metabolism</keyword>
<accession>A0A9P9J3S9</accession>
<dbReference type="CDD" id="cd03448">
    <property type="entry name" value="HDE_HSD"/>
    <property type="match status" value="1"/>
</dbReference>
<dbReference type="InterPro" id="IPR029069">
    <property type="entry name" value="HotDog_dom_sf"/>
</dbReference>
<dbReference type="PANTHER" id="PTHR45024">
    <property type="entry name" value="DEHYDROGENASES, SHORT CHAIN"/>
    <property type="match status" value="1"/>
</dbReference>
<keyword evidence="9" id="KW-0456">Lyase</keyword>
<dbReference type="PROSITE" id="PS00061">
    <property type="entry name" value="ADH_SHORT"/>
    <property type="match status" value="2"/>
</dbReference>
<dbReference type="CDD" id="cd05353">
    <property type="entry name" value="hydroxyacyl-CoA-like_DH_SDR_c-like"/>
    <property type="match status" value="2"/>
</dbReference>
<keyword evidence="5" id="KW-0521">NADP</keyword>
<dbReference type="InterPro" id="IPR002539">
    <property type="entry name" value="MaoC-like_dom"/>
</dbReference>
<evidence type="ECO:0000313" key="13">
    <source>
        <dbReference type="Proteomes" id="UP000738349"/>
    </source>
</evidence>
<dbReference type="InterPro" id="IPR036291">
    <property type="entry name" value="NAD(P)-bd_dom_sf"/>
</dbReference>
<dbReference type="InterPro" id="IPR054357">
    <property type="entry name" value="MFE-2_N"/>
</dbReference>
<dbReference type="Pfam" id="PF01575">
    <property type="entry name" value="MaoC_dehydratas"/>
    <property type="match status" value="1"/>
</dbReference>
<evidence type="ECO:0000313" key="12">
    <source>
        <dbReference type="EMBL" id="KAH7142192.1"/>
    </source>
</evidence>
<comment type="caution">
    <text evidence="12">The sequence shown here is derived from an EMBL/GenBank/DDBJ whole genome shotgun (WGS) entry which is preliminary data.</text>
</comment>
<dbReference type="SMART" id="SM00822">
    <property type="entry name" value="PKS_KR"/>
    <property type="match status" value="1"/>
</dbReference>
<dbReference type="Pfam" id="PF22622">
    <property type="entry name" value="MFE-2_hydrat-2_N"/>
    <property type="match status" value="1"/>
</dbReference>
<dbReference type="InterPro" id="IPR002347">
    <property type="entry name" value="SDR_fam"/>
</dbReference>
<name>A0A9P9J3S9_9HYPO</name>
<dbReference type="InterPro" id="IPR057326">
    <property type="entry name" value="KR_dom"/>
</dbReference>
<reference evidence="12" key="1">
    <citation type="journal article" date="2021" name="Nat. Commun.">
        <title>Genetic determinants of endophytism in the Arabidopsis root mycobiome.</title>
        <authorList>
            <person name="Mesny F."/>
            <person name="Miyauchi S."/>
            <person name="Thiergart T."/>
            <person name="Pickel B."/>
            <person name="Atanasova L."/>
            <person name="Karlsson M."/>
            <person name="Huettel B."/>
            <person name="Barry K.W."/>
            <person name="Haridas S."/>
            <person name="Chen C."/>
            <person name="Bauer D."/>
            <person name="Andreopoulos W."/>
            <person name="Pangilinan J."/>
            <person name="LaButti K."/>
            <person name="Riley R."/>
            <person name="Lipzen A."/>
            <person name="Clum A."/>
            <person name="Drula E."/>
            <person name="Henrissat B."/>
            <person name="Kohler A."/>
            <person name="Grigoriev I.V."/>
            <person name="Martin F.M."/>
            <person name="Hacquard S."/>
        </authorList>
    </citation>
    <scope>NUCLEOTIDE SEQUENCE</scope>
    <source>
        <strain evidence="12">MPI-CAGE-AT-0147</strain>
    </source>
</reference>
<dbReference type="AlphaFoldDB" id="A0A9P9J3S9"/>
<keyword evidence="4" id="KW-0276">Fatty acid metabolism</keyword>
<dbReference type="PRINTS" id="PR00081">
    <property type="entry name" value="GDHRDH"/>
</dbReference>
<proteinExistence type="inferred from homology"/>
<dbReference type="OrthoDB" id="3592703at2759"/>
<evidence type="ECO:0000256" key="6">
    <source>
        <dbReference type="ARBA" id="ARBA00023002"/>
    </source>
</evidence>
<comment type="subcellular location">
    <subcellularLocation>
        <location evidence="1">Peroxisome</location>
    </subcellularLocation>
</comment>
<protein>
    <recommendedName>
        <fullName evidence="11">Ketoreductase domain-containing protein</fullName>
    </recommendedName>
</protein>
<dbReference type="PANTHER" id="PTHR45024:SF2">
    <property type="entry name" value="SCP2 DOMAIN-CONTAINING PROTEIN"/>
    <property type="match status" value="1"/>
</dbReference>
<feature type="region of interest" description="Disordered" evidence="10">
    <location>
        <begin position="770"/>
        <end position="794"/>
    </location>
</feature>
<comment type="pathway">
    <text evidence="2">Lipid metabolism; fatty acid beta-oxidation.</text>
</comment>
<evidence type="ECO:0000256" key="8">
    <source>
        <dbReference type="ARBA" id="ARBA00023140"/>
    </source>
</evidence>
<dbReference type="Gene3D" id="3.10.129.10">
    <property type="entry name" value="Hotdog Thioesterase"/>
    <property type="match status" value="2"/>
</dbReference>
<dbReference type="Pfam" id="PF00106">
    <property type="entry name" value="adh_short"/>
    <property type="match status" value="2"/>
</dbReference>
<evidence type="ECO:0000256" key="7">
    <source>
        <dbReference type="ARBA" id="ARBA00023098"/>
    </source>
</evidence>
<dbReference type="InterPro" id="IPR051687">
    <property type="entry name" value="Peroxisomal_Beta-Oxidation"/>
</dbReference>
<evidence type="ECO:0000259" key="11">
    <source>
        <dbReference type="SMART" id="SM00822"/>
    </source>
</evidence>
<feature type="domain" description="Ketoreductase" evidence="11">
    <location>
        <begin position="8"/>
        <end position="217"/>
    </location>
</feature>
<dbReference type="PRINTS" id="PR00080">
    <property type="entry name" value="SDRFAMILY"/>
</dbReference>
<dbReference type="SUPFAM" id="SSF54637">
    <property type="entry name" value="Thioesterase/thiol ester dehydrase-isomerase"/>
    <property type="match status" value="2"/>
</dbReference>
<sequence>MELRYDGQVAVVTGAGSGLGMAYAKFLGSRGAAIVVNDVGASLEGDGNNTKVRKTTSKSPCALSTPLTTCMQAADQVVKEIVDGGGRAVANYDSVEQGANIINTAVSVFGRIDILINNAGILRDVSFKNMTDTDWDAVIAVHVRGAYTTTHAAWSQFRKQKYGRVILTSSATGLHGNFGQCNYAAAKSAMVGFGETLAKEGEKYNIRTNIIAPIAASRMTATVMPPDLLGILTPDWVVPLVSVLVHKSNDFENGSIFEVGGGHISKLRWERSKGALLRCDPSMTPGGILANWAAVNDFANPDHPKTTADMVEKLKESQKLASNEPGPVIRFDGRVAVLAKLGASVVVNDIVNPHTVVEEIRQLGGVAVPNTSSAECGDEIIKTAIDHFGRIDILINNAGILRDKSFQNMTDKQWDDINNVHLRATYKCTKAAYPYMVKQKYGRIVNTTSTSGIYGNFGQTNYAAAKTAIIGFSKALAIEGGKNNIQVNCIAPSAGTQLTKTVHSDEIVNARKPEFVAHLVLLLSSDQVPTAATGHVFEVGCGWQGRTRWQRSNGVDFPLTKPLTPEEVLESWKTIVDFTPGKTSNPEVASDVRRRIMANSRKYSGSEQQPSDKKRYLEAIKRAKHTVPEETTMSFTDRDVILYNLSLGATATQLPLVFEQSNDFHVLPTFGVIPGTTAPRPFKLEDLVPNYSYKRLLHGEHFLQVRKYPIPTSGTFVSRSKLLDMLDKGEGKASVAIIGTVTKDAVTGEDIFYNEFSLFMRGSGGFGGHATRTSTSSAHGDDASAAYSKPHHKPDALVEEKTTRDQAALYRLNGDRNPLHIDPAVSKAGGFEAPILHGLCSFGIGAKHVVSTFGPIEDINVRFAGIVIPGQTLVTEMWKDGDLVKFQVRVKETGKVAINGSAGLLKNTFKSCL</sequence>
<dbReference type="GO" id="GO:0006631">
    <property type="term" value="P:fatty acid metabolic process"/>
    <property type="evidence" value="ECO:0007669"/>
    <property type="project" value="UniProtKB-KW"/>
</dbReference>
<feature type="non-terminal residue" evidence="12">
    <location>
        <position position="1"/>
    </location>
</feature>